<dbReference type="PANTHER" id="PTHR43132">
    <property type="entry name" value="ARSENICAL RESISTANCE OPERON REPRESSOR ARSR-RELATED"/>
    <property type="match status" value="1"/>
</dbReference>
<protein>
    <recommendedName>
        <fullName evidence="4">HTH arsR-type domain-containing protein</fullName>
    </recommendedName>
</protein>
<dbReference type="PROSITE" id="PS50987">
    <property type="entry name" value="HTH_ARSR_2"/>
    <property type="match status" value="1"/>
</dbReference>
<name>A0A2M8KX10_9BACT</name>
<dbReference type="InterPro" id="IPR036388">
    <property type="entry name" value="WH-like_DNA-bd_sf"/>
</dbReference>
<dbReference type="Proteomes" id="UP000229098">
    <property type="component" value="Unassembled WGS sequence"/>
</dbReference>
<evidence type="ECO:0000256" key="3">
    <source>
        <dbReference type="ARBA" id="ARBA00023163"/>
    </source>
</evidence>
<evidence type="ECO:0000313" key="5">
    <source>
        <dbReference type="EMBL" id="PJE64456.1"/>
    </source>
</evidence>
<keyword evidence="2" id="KW-0238">DNA-binding</keyword>
<dbReference type="Pfam" id="PF01022">
    <property type="entry name" value="HTH_5"/>
    <property type="match status" value="1"/>
</dbReference>
<comment type="caution">
    <text evidence="5">The sequence shown here is derived from an EMBL/GenBank/DDBJ whole genome shotgun (WGS) entry which is preliminary data.</text>
</comment>
<dbReference type="GO" id="GO:0003677">
    <property type="term" value="F:DNA binding"/>
    <property type="evidence" value="ECO:0007669"/>
    <property type="project" value="UniProtKB-KW"/>
</dbReference>
<dbReference type="SUPFAM" id="SSF46785">
    <property type="entry name" value="Winged helix' DNA-binding domain"/>
    <property type="match status" value="1"/>
</dbReference>
<dbReference type="NCBIfam" id="NF033788">
    <property type="entry name" value="HTH_metalloreg"/>
    <property type="match status" value="1"/>
</dbReference>
<sequence>MNSVKKSCVSCFKTLAERTRLRILKELQEHGARNVTELTRMLGITQPTVSHHLDVLFKNSIVEKKQEGKHIYYTYNNNYPCRSCGIFSASIRI</sequence>
<evidence type="ECO:0000313" key="6">
    <source>
        <dbReference type="Proteomes" id="UP000229098"/>
    </source>
</evidence>
<keyword evidence="1" id="KW-0805">Transcription regulation</keyword>
<dbReference type="SMART" id="SM00418">
    <property type="entry name" value="HTH_ARSR"/>
    <property type="match status" value="1"/>
</dbReference>
<dbReference type="InterPro" id="IPR051011">
    <property type="entry name" value="Metal_resp_trans_reg"/>
</dbReference>
<keyword evidence="3" id="KW-0804">Transcription</keyword>
<dbReference type="CDD" id="cd00090">
    <property type="entry name" value="HTH_ARSR"/>
    <property type="match status" value="1"/>
</dbReference>
<evidence type="ECO:0000256" key="2">
    <source>
        <dbReference type="ARBA" id="ARBA00023125"/>
    </source>
</evidence>
<evidence type="ECO:0000259" key="4">
    <source>
        <dbReference type="PROSITE" id="PS50987"/>
    </source>
</evidence>
<feature type="domain" description="HTH arsR-type" evidence="4">
    <location>
        <begin position="1"/>
        <end position="93"/>
    </location>
</feature>
<dbReference type="EMBL" id="PFEF01000006">
    <property type="protein sequence ID" value="PJE64456.1"/>
    <property type="molecule type" value="Genomic_DNA"/>
</dbReference>
<gene>
    <name evidence="5" type="ORF">COU90_03345</name>
</gene>
<dbReference type="PANTHER" id="PTHR43132:SF2">
    <property type="entry name" value="ARSENICAL RESISTANCE OPERON REPRESSOR ARSR-RELATED"/>
    <property type="match status" value="1"/>
</dbReference>
<dbReference type="InterPro" id="IPR036390">
    <property type="entry name" value="WH_DNA-bd_sf"/>
</dbReference>
<dbReference type="InterPro" id="IPR001845">
    <property type="entry name" value="HTH_ArsR_DNA-bd_dom"/>
</dbReference>
<proteinExistence type="predicted"/>
<dbReference type="PRINTS" id="PR00778">
    <property type="entry name" value="HTHARSR"/>
</dbReference>
<evidence type="ECO:0000256" key="1">
    <source>
        <dbReference type="ARBA" id="ARBA00023015"/>
    </source>
</evidence>
<dbReference type="InterPro" id="IPR011991">
    <property type="entry name" value="ArsR-like_HTH"/>
</dbReference>
<dbReference type="GO" id="GO:0003700">
    <property type="term" value="F:DNA-binding transcription factor activity"/>
    <property type="evidence" value="ECO:0007669"/>
    <property type="project" value="InterPro"/>
</dbReference>
<dbReference type="Gene3D" id="1.10.10.10">
    <property type="entry name" value="Winged helix-like DNA-binding domain superfamily/Winged helix DNA-binding domain"/>
    <property type="match status" value="1"/>
</dbReference>
<dbReference type="AlphaFoldDB" id="A0A2M8KX10"/>
<organism evidence="5 6">
    <name type="scientific">Candidatus Ryanbacteria bacterium CG10_big_fil_rev_8_21_14_0_10_43_42</name>
    <dbReference type="NCBI Taxonomy" id="1974864"/>
    <lineage>
        <taxon>Bacteria</taxon>
        <taxon>Candidatus Ryaniibacteriota</taxon>
    </lineage>
</organism>
<accession>A0A2M8KX10</accession>
<reference evidence="6" key="1">
    <citation type="submission" date="2017-09" db="EMBL/GenBank/DDBJ databases">
        <title>Depth-based differentiation of microbial function through sediment-hosted aquifers and enrichment of novel symbionts in the deep terrestrial subsurface.</title>
        <authorList>
            <person name="Probst A.J."/>
            <person name="Ladd B."/>
            <person name="Jarett J.K."/>
            <person name="Geller-Mcgrath D.E."/>
            <person name="Sieber C.M.K."/>
            <person name="Emerson J.B."/>
            <person name="Anantharaman K."/>
            <person name="Thomas B.C."/>
            <person name="Malmstrom R."/>
            <person name="Stieglmeier M."/>
            <person name="Klingl A."/>
            <person name="Woyke T."/>
            <person name="Ryan C.M."/>
            <person name="Banfield J.F."/>
        </authorList>
    </citation>
    <scope>NUCLEOTIDE SEQUENCE [LARGE SCALE GENOMIC DNA]</scope>
</reference>